<dbReference type="EMBL" id="CACVBS010000035">
    <property type="protein sequence ID" value="CAA7262166.1"/>
    <property type="molecule type" value="Genomic_DNA"/>
</dbReference>
<keyword evidence="2" id="KW-1185">Reference proteome</keyword>
<evidence type="ECO:0000313" key="2">
    <source>
        <dbReference type="Proteomes" id="UP000467700"/>
    </source>
</evidence>
<protein>
    <submittedName>
        <fullName evidence="1">Uncharacterized protein</fullName>
    </submittedName>
</protein>
<accession>A0A8S0W9D9</accession>
<dbReference type="AlphaFoldDB" id="A0A8S0W9D9"/>
<reference evidence="1 2" key="1">
    <citation type="submission" date="2020-01" db="EMBL/GenBank/DDBJ databases">
        <authorList>
            <person name="Gupta K D."/>
        </authorList>
    </citation>
    <scope>NUCLEOTIDE SEQUENCE [LARGE SCALE GENOMIC DNA]</scope>
</reference>
<organism evidence="1 2">
    <name type="scientific">Cyclocybe aegerita</name>
    <name type="common">Black poplar mushroom</name>
    <name type="synonym">Agrocybe aegerita</name>
    <dbReference type="NCBI Taxonomy" id="1973307"/>
    <lineage>
        <taxon>Eukaryota</taxon>
        <taxon>Fungi</taxon>
        <taxon>Dikarya</taxon>
        <taxon>Basidiomycota</taxon>
        <taxon>Agaricomycotina</taxon>
        <taxon>Agaricomycetes</taxon>
        <taxon>Agaricomycetidae</taxon>
        <taxon>Agaricales</taxon>
        <taxon>Agaricineae</taxon>
        <taxon>Bolbitiaceae</taxon>
        <taxon>Cyclocybe</taxon>
    </lineage>
</organism>
<proteinExistence type="predicted"/>
<comment type="caution">
    <text evidence="1">The sequence shown here is derived from an EMBL/GenBank/DDBJ whole genome shotgun (WGS) entry which is preliminary data.</text>
</comment>
<dbReference type="OrthoDB" id="5947505at2759"/>
<evidence type="ECO:0000313" key="1">
    <source>
        <dbReference type="EMBL" id="CAA7262166.1"/>
    </source>
</evidence>
<dbReference type="Proteomes" id="UP000467700">
    <property type="component" value="Unassembled WGS sequence"/>
</dbReference>
<gene>
    <name evidence="1" type="ORF">AAE3_LOCUS4226</name>
</gene>
<name>A0A8S0W9D9_CYCAE</name>
<sequence>MSVDPQPAIATDWSTSGGSRSCQYIFVEVVAVVKNDAKNYKVEATLNIYSAVLAANISEGGLVTPPIPWPGCLVVIDSWLKVCLMAVIPTLTMAGMESWMWKREWHSHEPPTVVFFVLTMYKFFGSIREQTGRRLLDVLRDHNNFSPILMILVWDGGVYFFL</sequence>